<keyword evidence="3" id="KW-1185">Reference proteome</keyword>
<comment type="caution">
    <text evidence="2">The sequence shown here is derived from an EMBL/GenBank/DDBJ whole genome shotgun (WGS) entry which is preliminary data.</text>
</comment>
<feature type="transmembrane region" description="Helical" evidence="1">
    <location>
        <begin position="12"/>
        <end position="30"/>
    </location>
</feature>
<keyword evidence="1" id="KW-0472">Membrane</keyword>
<dbReference type="AlphaFoldDB" id="A0A931MLP4"/>
<evidence type="ECO:0000313" key="3">
    <source>
        <dbReference type="Proteomes" id="UP000617634"/>
    </source>
</evidence>
<organism evidence="2 3">
    <name type="scientific">Novosphingobium aureum</name>
    <dbReference type="NCBI Taxonomy" id="2792964"/>
    <lineage>
        <taxon>Bacteria</taxon>
        <taxon>Pseudomonadati</taxon>
        <taxon>Pseudomonadota</taxon>
        <taxon>Alphaproteobacteria</taxon>
        <taxon>Sphingomonadales</taxon>
        <taxon>Sphingomonadaceae</taxon>
        <taxon>Novosphingobium</taxon>
    </lineage>
</organism>
<feature type="transmembrane region" description="Helical" evidence="1">
    <location>
        <begin position="115"/>
        <end position="137"/>
    </location>
</feature>
<sequence length="238" mass="25176">MATIAPVRDFAFTFWQKMALGLAVFVLFSFVQSGLRNLADLRAVPVWEHLLAAVIVGWLSLFVTQPTLVRRGLVAQHRQLGGLALGVAVGLVLLFGFSAVMAVRDGAVPSFFAPSYFLALNAIGIAGFVALLGAAAVTAGKDLEAHRRYIVGANVLLLEPALDRLLPMPLMAPWGEFAVMLAQLGVLGLLARHDLRTLGTVHRATLAGMATVAILHSFTEMVGRLPAMQAIAAGIAAS</sequence>
<evidence type="ECO:0000313" key="2">
    <source>
        <dbReference type="EMBL" id="MBH0114158.1"/>
    </source>
</evidence>
<name>A0A931MLP4_9SPHN</name>
<feature type="transmembrane region" description="Helical" evidence="1">
    <location>
        <begin position="50"/>
        <end position="68"/>
    </location>
</feature>
<reference evidence="2" key="1">
    <citation type="submission" date="2020-11" db="EMBL/GenBank/DDBJ databases">
        <title>Novosphingobium aureum sp. nov., a marine bacterium isolated from sediment of a salt flat.</title>
        <authorList>
            <person name="Yoo Y."/>
            <person name="Kim J.-J."/>
        </authorList>
    </citation>
    <scope>NUCLEOTIDE SEQUENCE</scope>
    <source>
        <strain evidence="2">YJ-S2-02</strain>
    </source>
</reference>
<dbReference type="RefSeq" id="WP_197165241.1">
    <property type="nucleotide sequence ID" value="NZ_JADZGI010000002.1"/>
</dbReference>
<proteinExistence type="predicted"/>
<keyword evidence="1" id="KW-0812">Transmembrane</keyword>
<keyword evidence="1" id="KW-1133">Transmembrane helix</keyword>
<gene>
    <name evidence="2" type="ORF">I5E68_14530</name>
</gene>
<evidence type="ECO:0000256" key="1">
    <source>
        <dbReference type="SAM" id="Phobius"/>
    </source>
</evidence>
<feature type="transmembrane region" description="Helical" evidence="1">
    <location>
        <begin position="80"/>
        <end position="103"/>
    </location>
</feature>
<accession>A0A931MLP4</accession>
<protein>
    <submittedName>
        <fullName evidence="2">Uncharacterized protein</fullName>
    </submittedName>
</protein>
<dbReference type="Proteomes" id="UP000617634">
    <property type="component" value="Unassembled WGS sequence"/>
</dbReference>
<dbReference type="EMBL" id="JADZGI010000002">
    <property type="protein sequence ID" value="MBH0114158.1"/>
    <property type="molecule type" value="Genomic_DNA"/>
</dbReference>